<reference evidence="2" key="2">
    <citation type="journal article" date="2021" name="PeerJ">
        <title>Extensive microbial diversity within the chicken gut microbiome revealed by metagenomics and culture.</title>
        <authorList>
            <person name="Gilroy R."/>
            <person name="Ravi A."/>
            <person name="Getino M."/>
            <person name="Pursley I."/>
            <person name="Horton D.L."/>
            <person name="Alikhan N.F."/>
            <person name="Baker D."/>
            <person name="Gharbi K."/>
            <person name="Hall N."/>
            <person name="Watson M."/>
            <person name="Adriaenssens E.M."/>
            <person name="Foster-Nyarko E."/>
            <person name="Jarju S."/>
            <person name="Secka A."/>
            <person name="Antonio M."/>
            <person name="Oren A."/>
            <person name="Chaudhuri R.R."/>
            <person name="La Ragione R."/>
            <person name="Hildebrand F."/>
            <person name="Pallen M.J."/>
        </authorList>
    </citation>
    <scope>NUCLEOTIDE SEQUENCE</scope>
    <source>
        <strain evidence="2">CHK152-2994</strain>
    </source>
</reference>
<dbReference type="InterPro" id="IPR000600">
    <property type="entry name" value="ROK"/>
</dbReference>
<reference evidence="2" key="1">
    <citation type="submission" date="2020-10" db="EMBL/GenBank/DDBJ databases">
        <authorList>
            <person name="Gilroy R."/>
        </authorList>
    </citation>
    <scope>NUCLEOTIDE SEQUENCE</scope>
    <source>
        <strain evidence="2">CHK152-2994</strain>
    </source>
</reference>
<dbReference type="SUPFAM" id="SSF53067">
    <property type="entry name" value="Actin-like ATPase domain"/>
    <property type="match status" value="1"/>
</dbReference>
<dbReference type="EMBL" id="DVJO01000096">
    <property type="protein sequence ID" value="HIS82847.1"/>
    <property type="molecule type" value="Genomic_DNA"/>
</dbReference>
<evidence type="ECO:0000256" key="1">
    <source>
        <dbReference type="ARBA" id="ARBA00006479"/>
    </source>
</evidence>
<dbReference type="Pfam" id="PF00480">
    <property type="entry name" value="ROK"/>
    <property type="match status" value="1"/>
</dbReference>
<dbReference type="Proteomes" id="UP000824139">
    <property type="component" value="Unassembled WGS sequence"/>
</dbReference>
<dbReference type="AlphaFoldDB" id="A0A9D1FVC1"/>
<dbReference type="InterPro" id="IPR043129">
    <property type="entry name" value="ATPase_NBD"/>
</dbReference>
<name>A0A9D1FVC1_9BACT</name>
<proteinExistence type="inferred from homology"/>
<dbReference type="InterPro" id="IPR049874">
    <property type="entry name" value="ROK_cs"/>
</dbReference>
<dbReference type="PANTHER" id="PTHR18964:SF149">
    <property type="entry name" value="BIFUNCTIONAL UDP-N-ACETYLGLUCOSAMINE 2-EPIMERASE_N-ACETYLMANNOSAMINE KINASE"/>
    <property type="match status" value="1"/>
</dbReference>
<protein>
    <submittedName>
        <fullName evidence="2">ROK family protein</fullName>
    </submittedName>
</protein>
<comment type="similarity">
    <text evidence="1">Belongs to the ROK (NagC/XylR) family.</text>
</comment>
<organism evidence="2 3">
    <name type="scientific">Candidatus Scatenecus faecavium</name>
    <dbReference type="NCBI Taxonomy" id="2840915"/>
    <lineage>
        <taxon>Bacteria</taxon>
        <taxon>Candidatus Scatenecus</taxon>
    </lineage>
</organism>
<dbReference type="PANTHER" id="PTHR18964">
    <property type="entry name" value="ROK (REPRESSOR, ORF, KINASE) FAMILY"/>
    <property type="match status" value="1"/>
</dbReference>
<accession>A0A9D1FVC1</accession>
<sequence length="319" mass="33885">MKKYSVGIDLGGTKILTALVDRTTGEVLGTVKKKTKKDKGPKNIVRKMIESIEELFEETLVNKDEISSIGIGAAGQIDRKNGIIIGAPNLDCYDLDIKDRIASHFDLPVFLGNDVEIATIGEMKFGAAKGCDDFVCIFVGTGVGSAIVKNGELILGATGTAGEIGHIIVDLNGRPCACGAHGCLEAYASRSAIEKRIEGALKKGRHSVILDYLESGKSITSGMIQKSIERNDELVTACVDEASEYLSGGVASIINFVNPKLVVLGGGLIEAVDYFYKNTIKKAKAKSLPVPASKIEFKKAALGDYSGVIGAAFLEDRKL</sequence>
<gene>
    <name evidence="2" type="ORF">IAD41_04500</name>
</gene>
<dbReference type="PROSITE" id="PS01125">
    <property type="entry name" value="ROK"/>
    <property type="match status" value="1"/>
</dbReference>
<comment type="caution">
    <text evidence="2">The sequence shown here is derived from an EMBL/GenBank/DDBJ whole genome shotgun (WGS) entry which is preliminary data.</text>
</comment>
<evidence type="ECO:0000313" key="3">
    <source>
        <dbReference type="Proteomes" id="UP000824139"/>
    </source>
</evidence>
<dbReference type="Gene3D" id="3.30.420.40">
    <property type="match status" value="2"/>
</dbReference>
<evidence type="ECO:0000313" key="2">
    <source>
        <dbReference type="EMBL" id="HIS82847.1"/>
    </source>
</evidence>